<protein>
    <recommendedName>
        <fullName evidence="4">Large ribosomal subunit protein bL33</fullName>
    </recommendedName>
    <alternativeName>
        <fullName evidence="5">50S ribosomal protein L33</fullName>
    </alternativeName>
</protein>
<evidence type="ECO:0000313" key="7">
    <source>
        <dbReference type="Proteomes" id="UP001293791"/>
    </source>
</evidence>
<sequence length="62" mass="6903">MSDKKKRLVKLISTGGTGFFWVKKKGKSNVASAPKGSGDGKLSFMKYDPILRKRVIFKEAKI</sequence>
<organism evidence="6 7">
    <name type="scientific">Candidatus Cyrtobacter comes</name>
    <dbReference type="NCBI Taxonomy" id="675776"/>
    <lineage>
        <taxon>Bacteria</taxon>
        <taxon>Pseudomonadati</taxon>
        <taxon>Pseudomonadota</taxon>
        <taxon>Alphaproteobacteria</taxon>
        <taxon>Rickettsiales</taxon>
        <taxon>Candidatus Midichloriaceae</taxon>
        <taxon>Candidatus Cyrtobacter</taxon>
    </lineage>
</organism>
<dbReference type="SUPFAM" id="SSF57829">
    <property type="entry name" value="Zn-binding ribosomal proteins"/>
    <property type="match status" value="1"/>
</dbReference>
<evidence type="ECO:0000256" key="2">
    <source>
        <dbReference type="ARBA" id="ARBA00022980"/>
    </source>
</evidence>
<evidence type="ECO:0000256" key="5">
    <source>
        <dbReference type="ARBA" id="ARBA00035488"/>
    </source>
</evidence>
<dbReference type="InterPro" id="IPR011332">
    <property type="entry name" value="Ribosomal_zn-bd"/>
</dbReference>
<keyword evidence="7" id="KW-1185">Reference proteome</keyword>
<evidence type="ECO:0000313" key="6">
    <source>
        <dbReference type="EMBL" id="MDZ5762459.1"/>
    </source>
</evidence>
<reference evidence="6 7" key="1">
    <citation type="submission" date="2023-02" db="EMBL/GenBank/DDBJ databases">
        <title>Host association and intracellularity evolved multiple times independently in the Rickettsiales.</title>
        <authorList>
            <person name="Castelli M."/>
            <person name="Nardi T."/>
            <person name="Gammuto L."/>
            <person name="Bellinzona G."/>
            <person name="Sabaneyeva E."/>
            <person name="Potekhin A."/>
            <person name="Serra V."/>
            <person name="Petroni G."/>
            <person name="Sassera D."/>
        </authorList>
    </citation>
    <scope>NUCLEOTIDE SEQUENCE [LARGE SCALE GENOMIC DNA]</scope>
    <source>
        <strain evidence="6 7">BOD18</strain>
    </source>
</reference>
<dbReference type="PANTHER" id="PTHR15238:SF1">
    <property type="entry name" value="LARGE RIBOSOMAL SUBUNIT PROTEIN BL33M"/>
    <property type="match status" value="1"/>
</dbReference>
<proteinExistence type="inferred from homology"/>
<dbReference type="PANTHER" id="PTHR15238">
    <property type="entry name" value="54S RIBOSOMAL PROTEIN L39, MITOCHONDRIAL"/>
    <property type="match status" value="1"/>
</dbReference>
<dbReference type="InterPro" id="IPR038584">
    <property type="entry name" value="Ribosomal_bL33_sf"/>
</dbReference>
<dbReference type="InterPro" id="IPR001705">
    <property type="entry name" value="Ribosomal_bL33"/>
</dbReference>
<gene>
    <name evidence="6" type="ORF">Cyrtocomes_00843</name>
</gene>
<dbReference type="GO" id="GO:0005840">
    <property type="term" value="C:ribosome"/>
    <property type="evidence" value="ECO:0007669"/>
    <property type="project" value="UniProtKB-KW"/>
</dbReference>
<dbReference type="NCBIfam" id="TIGR01023">
    <property type="entry name" value="rpmG_bact"/>
    <property type="match status" value="1"/>
</dbReference>
<evidence type="ECO:0000256" key="3">
    <source>
        <dbReference type="ARBA" id="ARBA00023274"/>
    </source>
</evidence>
<comment type="caution">
    <text evidence="6">The sequence shown here is derived from an EMBL/GenBank/DDBJ whole genome shotgun (WGS) entry which is preliminary data.</text>
</comment>
<keyword evidence="2 6" id="KW-0689">Ribosomal protein</keyword>
<keyword evidence="3" id="KW-0687">Ribonucleoprotein</keyword>
<dbReference type="Pfam" id="PF00471">
    <property type="entry name" value="Ribosomal_L33"/>
    <property type="match status" value="1"/>
</dbReference>
<dbReference type="RefSeq" id="WP_322497927.1">
    <property type="nucleotide sequence ID" value="NZ_JARGYT010000051.1"/>
</dbReference>
<evidence type="ECO:0000256" key="4">
    <source>
        <dbReference type="ARBA" id="ARBA00035176"/>
    </source>
</evidence>
<accession>A0ABU5L9E7</accession>
<name>A0ABU5L9E7_9RICK</name>
<evidence type="ECO:0000256" key="1">
    <source>
        <dbReference type="ARBA" id="ARBA00007596"/>
    </source>
</evidence>
<dbReference type="Proteomes" id="UP001293791">
    <property type="component" value="Unassembled WGS sequence"/>
</dbReference>
<dbReference type="EMBL" id="JARGYT010000051">
    <property type="protein sequence ID" value="MDZ5762459.1"/>
    <property type="molecule type" value="Genomic_DNA"/>
</dbReference>
<comment type="similarity">
    <text evidence="1">Belongs to the bacterial ribosomal protein bL33 family.</text>
</comment>
<dbReference type="Gene3D" id="2.20.28.120">
    <property type="entry name" value="Ribosomal protein L33"/>
    <property type="match status" value="1"/>
</dbReference>